<dbReference type="AlphaFoldDB" id="A0A8H6XLD5"/>
<gene>
    <name evidence="3" type="ORF">MSAN_01991600</name>
</gene>
<dbReference type="EMBL" id="JACAZH010000024">
    <property type="protein sequence ID" value="KAF7342764.1"/>
    <property type="molecule type" value="Genomic_DNA"/>
</dbReference>
<sequence length="722" mass="76667">MVGTEAHTVALPSRPHPPRAPTRALDPHLGILVLSLLPLLRLLLFFLLARPLLARPPLLARTSLLLPLPRTHPPSLAPRLAYYRRAMAHKRTLALVSKQWNQYAQPVLYETIWITRAAQAKALALTLLCQACLAAASQPPRAPRRPHPAPRPRPRTPTLPSGASSAACTSRRPSSSAAPPDDLRSILAYAPGLEVYSDFRSVRLRPPGAPAELLEALAMGGALKRLSWTNYDDPALVGLGMGLGMPMGSTTMGMGVGVGMGVGLGHMGGQLEYLELNFVSSEVSPSHAKHHLESSAALGLSLPALKTLKVALDNATFAVLSTWDLPALRNLSVLSADFSYAREGFRRFFAVHGKGLRQLELGHSSAHIEEHYLTAPPPAAGGNAGGAAGGLTLAEWCPHLEEFVCSADAAWDWTHPDWIAPHLLLPAHPTVTLIGIRNTDARLRDDYARLADGQGGGRGRRVLWAARAGGDVIEAGGVPAPAAGLSQRSFFMHHAPSAAHSGKGKGNGCEGAGEGGAVLGGRAGEMSGGGRVVGGLAGMECDEGRVEAGEAWTGIGGVKQSWLRVPIFVAFIPTSPRASPSSRPLDSVCGLVSGHFVPIRRLPALPHRHVAYGSFLLADTPPFPSPWSPIVAFFLVPVSVIGVSFLAVCVFVIASHRISSSLTLAHRVLHTASRARVSPPDLLIISPTANSHTRSSFPQNTRCLFFLFLSHPFYQLVSSLAR</sequence>
<feature type="region of interest" description="Disordered" evidence="1">
    <location>
        <begin position="138"/>
        <end position="182"/>
    </location>
</feature>
<comment type="caution">
    <text evidence="3">The sequence shown here is derived from an EMBL/GenBank/DDBJ whole genome shotgun (WGS) entry which is preliminary data.</text>
</comment>
<dbReference type="Proteomes" id="UP000623467">
    <property type="component" value="Unassembled WGS sequence"/>
</dbReference>
<keyword evidence="2" id="KW-0812">Transmembrane</keyword>
<evidence type="ECO:0000313" key="4">
    <source>
        <dbReference type="Proteomes" id="UP000623467"/>
    </source>
</evidence>
<name>A0A8H6XLD5_9AGAR</name>
<feature type="compositionally biased region" description="Basic residues" evidence="1">
    <location>
        <begin position="142"/>
        <end position="154"/>
    </location>
</feature>
<feature type="transmembrane region" description="Helical" evidence="2">
    <location>
        <begin position="29"/>
        <end position="49"/>
    </location>
</feature>
<feature type="compositionally biased region" description="Low complexity" evidence="1">
    <location>
        <begin position="158"/>
        <end position="180"/>
    </location>
</feature>
<protein>
    <submittedName>
        <fullName evidence="3">Uncharacterized protein</fullName>
    </submittedName>
</protein>
<evidence type="ECO:0000256" key="2">
    <source>
        <dbReference type="SAM" id="Phobius"/>
    </source>
</evidence>
<proteinExistence type="predicted"/>
<accession>A0A8H6XLD5</accession>
<keyword evidence="2" id="KW-1133">Transmembrane helix</keyword>
<feature type="region of interest" description="Disordered" evidence="1">
    <location>
        <begin position="1"/>
        <end position="21"/>
    </location>
</feature>
<organism evidence="3 4">
    <name type="scientific">Mycena sanguinolenta</name>
    <dbReference type="NCBI Taxonomy" id="230812"/>
    <lineage>
        <taxon>Eukaryota</taxon>
        <taxon>Fungi</taxon>
        <taxon>Dikarya</taxon>
        <taxon>Basidiomycota</taxon>
        <taxon>Agaricomycotina</taxon>
        <taxon>Agaricomycetes</taxon>
        <taxon>Agaricomycetidae</taxon>
        <taxon>Agaricales</taxon>
        <taxon>Marasmiineae</taxon>
        <taxon>Mycenaceae</taxon>
        <taxon>Mycena</taxon>
    </lineage>
</organism>
<evidence type="ECO:0000313" key="3">
    <source>
        <dbReference type="EMBL" id="KAF7342764.1"/>
    </source>
</evidence>
<keyword evidence="2" id="KW-0472">Membrane</keyword>
<keyword evidence="4" id="KW-1185">Reference proteome</keyword>
<reference evidence="3" key="1">
    <citation type="submission" date="2020-05" db="EMBL/GenBank/DDBJ databases">
        <title>Mycena genomes resolve the evolution of fungal bioluminescence.</title>
        <authorList>
            <person name="Tsai I.J."/>
        </authorList>
    </citation>
    <scope>NUCLEOTIDE SEQUENCE</scope>
    <source>
        <strain evidence="3">160909Yilan</strain>
    </source>
</reference>
<dbReference type="OrthoDB" id="3258324at2759"/>
<evidence type="ECO:0000256" key="1">
    <source>
        <dbReference type="SAM" id="MobiDB-lite"/>
    </source>
</evidence>
<feature type="transmembrane region" description="Helical" evidence="2">
    <location>
        <begin position="630"/>
        <end position="654"/>
    </location>
</feature>